<dbReference type="SUPFAM" id="SSF56954">
    <property type="entry name" value="Outer membrane efflux proteins (OEP)"/>
    <property type="match status" value="1"/>
</dbReference>
<proteinExistence type="inferred from homology"/>
<keyword evidence="4" id="KW-1185">Reference proteome</keyword>
<evidence type="ECO:0000256" key="2">
    <source>
        <dbReference type="SAM" id="MobiDB-lite"/>
    </source>
</evidence>
<dbReference type="RefSeq" id="WP_380107718.1">
    <property type="nucleotide sequence ID" value="NZ_JBHSIH010000001.1"/>
</dbReference>
<dbReference type="InterPro" id="IPR010131">
    <property type="entry name" value="MdtP/NodT-like"/>
</dbReference>
<accession>A0ABW5ELG8</accession>
<evidence type="ECO:0000256" key="1">
    <source>
        <dbReference type="ARBA" id="ARBA00007613"/>
    </source>
</evidence>
<evidence type="ECO:0000313" key="3">
    <source>
        <dbReference type="EMBL" id="MFD2319007.1"/>
    </source>
</evidence>
<dbReference type="PANTHER" id="PTHR30203">
    <property type="entry name" value="OUTER MEMBRANE CATION EFFLUX PROTEIN"/>
    <property type="match status" value="1"/>
</dbReference>
<gene>
    <name evidence="3" type="ORF">ACFSPV_09840</name>
</gene>
<comment type="similarity">
    <text evidence="1">Belongs to the outer membrane factor (OMF) (TC 1.B.17) family.</text>
</comment>
<dbReference type="Proteomes" id="UP001597287">
    <property type="component" value="Unassembled WGS sequence"/>
</dbReference>
<comment type="caution">
    <text evidence="3">The sequence shown here is derived from an EMBL/GenBank/DDBJ whole genome shotgun (WGS) entry which is preliminary data.</text>
</comment>
<protein>
    <submittedName>
        <fullName evidence="3">TolC family protein</fullName>
    </submittedName>
</protein>
<dbReference type="Pfam" id="PF02321">
    <property type="entry name" value="OEP"/>
    <property type="match status" value="1"/>
</dbReference>
<dbReference type="InterPro" id="IPR003423">
    <property type="entry name" value="OMP_efflux"/>
</dbReference>
<dbReference type="PANTHER" id="PTHR30203:SF24">
    <property type="entry name" value="BLR4935 PROTEIN"/>
    <property type="match status" value="1"/>
</dbReference>
<reference evidence="4" key="1">
    <citation type="journal article" date="2019" name="Int. J. Syst. Evol. Microbiol.">
        <title>The Global Catalogue of Microorganisms (GCM) 10K type strain sequencing project: providing services to taxonomists for standard genome sequencing and annotation.</title>
        <authorList>
            <consortium name="The Broad Institute Genomics Platform"/>
            <consortium name="The Broad Institute Genome Sequencing Center for Infectious Disease"/>
            <person name="Wu L."/>
            <person name="Ma J."/>
        </authorList>
    </citation>
    <scope>NUCLEOTIDE SEQUENCE [LARGE SCALE GENOMIC DNA]</scope>
    <source>
        <strain evidence="4">CCUG 62793</strain>
    </source>
</reference>
<sequence length="473" mass="51045">MKKSDSPLSGFAASPSRFAGGTTPSPRGGSCSASLAFGRAGFAGSARYRALFVAVALCWGAGSALAQQAVPAVPAITAAPASEVAPAAAPQQPVGMQEYLQMVVRNQPQLAAQRLQIGIAQADSRTAAAFPNPTASYSSKPGEKQWGIEQPLPIFGQRRLRMENARKGETAARANVEVAVATTLNDAATAFIDLLMTQQRLKVWEEAQESLNGAGNIVRGQIEAGARSRYDGARLSLQQAQMAMQVSQAQSDWQDAASHAAALAALPQWAPRATGSLQAVPVGQLLHEQELWEAARQRLPALVAAQAELDQLRHKVELERREALPTPSVSVARVRNRLDGNYNQIGVSVELPLFDRREGPIARAQVEAEQAQLRYDAALIEARTELQRAIKQLKLRRDAVRAYEKQGLAQIAPLNQMAQDAYKLGQGSILELIDSLGSINEHRLEHLDLVKEMMLAEWQVRVASGDLPMWAAP</sequence>
<dbReference type="EMBL" id="JBHUIG010000008">
    <property type="protein sequence ID" value="MFD2319007.1"/>
    <property type="molecule type" value="Genomic_DNA"/>
</dbReference>
<organism evidence="3 4">
    <name type="scientific">Delftia deserti</name>
    <dbReference type="NCBI Taxonomy" id="1651218"/>
    <lineage>
        <taxon>Bacteria</taxon>
        <taxon>Pseudomonadati</taxon>
        <taxon>Pseudomonadota</taxon>
        <taxon>Betaproteobacteria</taxon>
        <taxon>Burkholderiales</taxon>
        <taxon>Comamonadaceae</taxon>
        <taxon>Delftia</taxon>
    </lineage>
</organism>
<name>A0ABW5ELG8_9BURK</name>
<feature type="region of interest" description="Disordered" evidence="2">
    <location>
        <begin position="1"/>
        <end position="30"/>
    </location>
</feature>
<evidence type="ECO:0000313" key="4">
    <source>
        <dbReference type="Proteomes" id="UP001597287"/>
    </source>
</evidence>
<dbReference type="Gene3D" id="1.20.1600.10">
    <property type="entry name" value="Outer membrane efflux proteins (OEP)"/>
    <property type="match status" value="1"/>
</dbReference>